<organism evidence="2 3">
    <name type="scientific">Coccomyxa subellipsoidea</name>
    <dbReference type="NCBI Taxonomy" id="248742"/>
    <lineage>
        <taxon>Eukaryota</taxon>
        <taxon>Viridiplantae</taxon>
        <taxon>Chlorophyta</taxon>
        <taxon>core chlorophytes</taxon>
        <taxon>Trebouxiophyceae</taxon>
        <taxon>Trebouxiophyceae incertae sedis</taxon>
        <taxon>Coccomyxaceae</taxon>
        <taxon>Coccomyxa</taxon>
    </lineage>
</organism>
<dbReference type="InterPro" id="IPR004360">
    <property type="entry name" value="Glyas_Fos-R_dOase_dom"/>
</dbReference>
<gene>
    <name evidence="2" type="ORF">WJX75_006532</name>
</gene>
<dbReference type="PROSITE" id="PS51819">
    <property type="entry name" value="VOC"/>
    <property type="match status" value="1"/>
</dbReference>
<dbReference type="InterPro" id="IPR029068">
    <property type="entry name" value="Glyas_Bleomycin-R_OHBP_Dase"/>
</dbReference>
<dbReference type="Gene3D" id="3.30.720.120">
    <property type="match status" value="1"/>
</dbReference>
<protein>
    <recommendedName>
        <fullName evidence="1">VOC domain-containing protein</fullName>
    </recommendedName>
</protein>
<evidence type="ECO:0000313" key="3">
    <source>
        <dbReference type="Proteomes" id="UP001491310"/>
    </source>
</evidence>
<dbReference type="EMBL" id="JALJOT010000010">
    <property type="protein sequence ID" value="KAK9906708.1"/>
    <property type="molecule type" value="Genomic_DNA"/>
</dbReference>
<dbReference type="SUPFAM" id="SSF54593">
    <property type="entry name" value="Glyoxalase/Bleomycin resistance protein/Dihydroxybiphenyl dioxygenase"/>
    <property type="match status" value="1"/>
</dbReference>
<dbReference type="PANTHER" id="PTHR34109:SF1">
    <property type="entry name" value="VOC DOMAIN-CONTAINING PROTEIN"/>
    <property type="match status" value="1"/>
</dbReference>
<feature type="domain" description="VOC" evidence="1">
    <location>
        <begin position="53"/>
        <end position="178"/>
    </location>
</feature>
<dbReference type="InterPro" id="IPR037523">
    <property type="entry name" value="VOC_core"/>
</dbReference>
<keyword evidence="3" id="KW-1185">Reference proteome</keyword>
<name>A0ABR2YJJ6_9CHLO</name>
<dbReference type="Proteomes" id="UP001491310">
    <property type="component" value="Unassembled WGS sequence"/>
</dbReference>
<evidence type="ECO:0000259" key="1">
    <source>
        <dbReference type="PROSITE" id="PS51819"/>
    </source>
</evidence>
<accession>A0ABR2YJJ6</accession>
<dbReference type="PANTHER" id="PTHR34109">
    <property type="entry name" value="BNAUNNG04460D PROTEIN-RELATED"/>
    <property type="match status" value="1"/>
</dbReference>
<dbReference type="Gene3D" id="3.30.720.110">
    <property type="match status" value="1"/>
</dbReference>
<sequence>MRGPSRYTTQRAVLGSHHPCYLSLRTLEDSSQTSSTSISHIAPSPDADQIQASMSVCPYLYYNDAKAAKIWLTNVCGFEPGFMKEMDDGTIGHAEVKHGAGFIYFATAKPTEGMKSPIDVGAETASVCVAAVKDVDGLHDRAKAAGGNITKAPYNTCYGSREFEMKDPEGRVWFFGSYSPTDNCPEDSKK</sequence>
<evidence type="ECO:0000313" key="2">
    <source>
        <dbReference type="EMBL" id="KAK9906708.1"/>
    </source>
</evidence>
<proteinExistence type="predicted"/>
<comment type="caution">
    <text evidence="2">The sequence shown here is derived from an EMBL/GenBank/DDBJ whole genome shotgun (WGS) entry which is preliminary data.</text>
</comment>
<dbReference type="Pfam" id="PF00903">
    <property type="entry name" value="Glyoxalase"/>
    <property type="match status" value="1"/>
</dbReference>
<reference evidence="2 3" key="1">
    <citation type="journal article" date="2024" name="Nat. Commun.">
        <title>Phylogenomics reveals the evolutionary origins of lichenization in chlorophyte algae.</title>
        <authorList>
            <person name="Puginier C."/>
            <person name="Libourel C."/>
            <person name="Otte J."/>
            <person name="Skaloud P."/>
            <person name="Haon M."/>
            <person name="Grisel S."/>
            <person name="Petersen M."/>
            <person name="Berrin J.G."/>
            <person name="Delaux P.M."/>
            <person name="Dal Grande F."/>
            <person name="Keller J."/>
        </authorList>
    </citation>
    <scope>NUCLEOTIDE SEQUENCE [LARGE SCALE GENOMIC DNA]</scope>
    <source>
        <strain evidence="2 3">SAG 216-7</strain>
    </source>
</reference>